<keyword evidence="8" id="KW-1278">Translocase</keyword>
<evidence type="ECO:0000256" key="7">
    <source>
        <dbReference type="ARBA" id="ARBA00022840"/>
    </source>
</evidence>
<dbReference type="PROSITE" id="PS00211">
    <property type="entry name" value="ABC_TRANSPORTER_1"/>
    <property type="match status" value="1"/>
</dbReference>
<dbReference type="Gene3D" id="3.40.50.300">
    <property type="entry name" value="P-loop containing nucleotide triphosphate hydrolases"/>
    <property type="match status" value="1"/>
</dbReference>
<comment type="function">
    <text evidence="1">Part of the ABC transporter FtsEX involved in cellular division. Important for assembly or stability of the septal ring.</text>
</comment>
<name>A0A936YP60_9HYPH</name>
<keyword evidence="7 13" id="KW-0067">ATP-binding</keyword>
<keyword evidence="4" id="KW-0813">Transport</keyword>
<reference evidence="13" key="1">
    <citation type="submission" date="2021-01" db="EMBL/GenBank/DDBJ databases">
        <title>Rhizobium sp. strain KVB221 16S ribosomal RNA gene Genome sequencing and assembly.</title>
        <authorList>
            <person name="Kang M."/>
        </authorList>
    </citation>
    <scope>NUCLEOTIDE SEQUENCE</scope>
    <source>
        <strain evidence="13">KVB221</strain>
    </source>
</reference>
<dbReference type="Proteomes" id="UP000633219">
    <property type="component" value="Unassembled WGS sequence"/>
</dbReference>
<dbReference type="PANTHER" id="PTHR43166:SF30">
    <property type="entry name" value="METHIONINE IMPORT ATP-BINDING PROTEIN METN"/>
    <property type="match status" value="1"/>
</dbReference>
<dbReference type="SUPFAM" id="SSF55021">
    <property type="entry name" value="ACT-like"/>
    <property type="match status" value="1"/>
</dbReference>
<dbReference type="Gene3D" id="3.30.70.260">
    <property type="match status" value="1"/>
</dbReference>
<sequence length="359" mass="38216">MTMIRLTNITKSFATVGGSVSALSGIDLTIDRGEIFGIIGSSGAGKSTLVRLINLLERPTGGDVFVDGERVTGVQGAQLRALRRKIGMVFQHFNLLSARTVAANVAYPLELAGIYDKAEIAARVARLLDRVGLTDHAAKYPRQLSGGQKQRVGIARALACEPSVLLCDEATSALDPQTTLSVLDLLQEINRDLGVTIVIITHEMDVIRHACDKVAVIDHGRIVETGTVRDVFLHPKHAATLGLLREAEPDQAHRSPSPTTGATGHVARITLVDEAARQPVLARMSREFGVDYAILSGRVGHIRQTPYAQFTISLSGADPVGALAALKARGVDVEILASPRTGATNPGHPLSQPELAHVV</sequence>
<dbReference type="EMBL" id="JAEQNC010000003">
    <property type="protein sequence ID" value="MBL0371704.1"/>
    <property type="molecule type" value="Genomic_DNA"/>
</dbReference>
<dbReference type="GO" id="GO:0005886">
    <property type="term" value="C:plasma membrane"/>
    <property type="evidence" value="ECO:0007669"/>
    <property type="project" value="UniProtKB-ARBA"/>
</dbReference>
<dbReference type="InterPro" id="IPR003439">
    <property type="entry name" value="ABC_transporter-like_ATP-bd"/>
</dbReference>
<evidence type="ECO:0000256" key="1">
    <source>
        <dbReference type="ARBA" id="ARBA00002579"/>
    </source>
</evidence>
<dbReference type="InterPro" id="IPR045865">
    <property type="entry name" value="ACT-like_dom_sf"/>
</dbReference>
<dbReference type="InterPro" id="IPR041701">
    <property type="entry name" value="MetN_ABC"/>
</dbReference>
<dbReference type="Pfam" id="PF09383">
    <property type="entry name" value="NIL"/>
    <property type="match status" value="1"/>
</dbReference>
<keyword evidence="14" id="KW-1185">Reference proteome</keyword>
<dbReference type="InterPro" id="IPR018449">
    <property type="entry name" value="NIL_domain"/>
</dbReference>
<evidence type="ECO:0000256" key="8">
    <source>
        <dbReference type="ARBA" id="ARBA00022967"/>
    </source>
</evidence>
<proteinExistence type="inferred from homology"/>
<dbReference type="SMART" id="SM00382">
    <property type="entry name" value="AAA"/>
    <property type="match status" value="1"/>
</dbReference>
<dbReference type="CDD" id="cd03258">
    <property type="entry name" value="ABC_MetN_methionine_transporter"/>
    <property type="match status" value="1"/>
</dbReference>
<evidence type="ECO:0000256" key="2">
    <source>
        <dbReference type="ARBA" id="ARBA00005417"/>
    </source>
</evidence>
<dbReference type="Pfam" id="PF00005">
    <property type="entry name" value="ABC_tran"/>
    <property type="match status" value="1"/>
</dbReference>
<evidence type="ECO:0000256" key="10">
    <source>
        <dbReference type="ARBA" id="ARBA00023136"/>
    </source>
</evidence>
<evidence type="ECO:0000256" key="6">
    <source>
        <dbReference type="ARBA" id="ARBA00022741"/>
    </source>
</evidence>
<dbReference type="InterPro" id="IPR003593">
    <property type="entry name" value="AAA+_ATPase"/>
</dbReference>
<keyword evidence="6" id="KW-0547">Nucleotide-binding</keyword>
<organism evidence="13 14">
    <name type="scientific">Rhizobium setariae</name>
    <dbReference type="NCBI Taxonomy" id="2801340"/>
    <lineage>
        <taxon>Bacteria</taxon>
        <taxon>Pseudomonadati</taxon>
        <taxon>Pseudomonadota</taxon>
        <taxon>Alphaproteobacteria</taxon>
        <taxon>Hyphomicrobiales</taxon>
        <taxon>Rhizobiaceae</taxon>
        <taxon>Rhizobium/Agrobacterium group</taxon>
        <taxon>Rhizobium</taxon>
    </lineage>
</organism>
<feature type="region of interest" description="Disordered" evidence="11">
    <location>
        <begin position="339"/>
        <end position="359"/>
    </location>
</feature>
<evidence type="ECO:0000313" key="13">
    <source>
        <dbReference type="EMBL" id="MBL0371704.1"/>
    </source>
</evidence>
<dbReference type="FunFam" id="3.40.50.300:FF:000056">
    <property type="entry name" value="Cell division ATP-binding protein FtsE"/>
    <property type="match status" value="1"/>
</dbReference>
<evidence type="ECO:0000313" key="14">
    <source>
        <dbReference type="Proteomes" id="UP000633219"/>
    </source>
</evidence>
<dbReference type="AlphaFoldDB" id="A0A936YP60"/>
<dbReference type="InterPro" id="IPR017871">
    <property type="entry name" value="ABC_transporter-like_CS"/>
</dbReference>
<dbReference type="GO" id="GO:0005524">
    <property type="term" value="F:ATP binding"/>
    <property type="evidence" value="ECO:0007669"/>
    <property type="project" value="UniProtKB-KW"/>
</dbReference>
<protein>
    <recommendedName>
        <fullName evidence="3">Cell division ATP-binding protein FtsE</fullName>
    </recommendedName>
</protein>
<keyword evidence="10" id="KW-0472">Membrane</keyword>
<evidence type="ECO:0000256" key="4">
    <source>
        <dbReference type="ARBA" id="ARBA00022448"/>
    </source>
</evidence>
<dbReference type="SMART" id="SM00930">
    <property type="entry name" value="NIL"/>
    <property type="match status" value="1"/>
</dbReference>
<comment type="similarity">
    <text evidence="2">Belongs to the ABC transporter superfamily.</text>
</comment>
<evidence type="ECO:0000256" key="3">
    <source>
        <dbReference type="ARBA" id="ARBA00020019"/>
    </source>
</evidence>
<keyword evidence="5" id="KW-1003">Cell membrane</keyword>
<comment type="caution">
    <text evidence="13">The sequence shown here is derived from an EMBL/GenBank/DDBJ whole genome shotgun (WGS) entry which is preliminary data.</text>
</comment>
<gene>
    <name evidence="13" type="ORF">JJB09_06660</name>
</gene>
<evidence type="ECO:0000259" key="12">
    <source>
        <dbReference type="PROSITE" id="PS50893"/>
    </source>
</evidence>
<dbReference type="PROSITE" id="PS50893">
    <property type="entry name" value="ABC_TRANSPORTER_2"/>
    <property type="match status" value="1"/>
</dbReference>
<dbReference type="InterPro" id="IPR027417">
    <property type="entry name" value="P-loop_NTPase"/>
</dbReference>
<dbReference type="InterPro" id="IPR050086">
    <property type="entry name" value="MetN_ABC_transporter-like"/>
</dbReference>
<accession>A0A936YP60</accession>
<dbReference type="SUPFAM" id="SSF52540">
    <property type="entry name" value="P-loop containing nucleoside triphosphate hydrolases"/>
    <property type="match status" value="1"/>
</dbReference>
<dbReference type="GO" id="GO:0006865">
    <property type="term" value="P:amino acid transport"/>
    <property type="evidence" value="ECO:0007669"/>
    <property type="project" value="UniProtKB-KW"/>
</dbReference>
<dbReference type="PANTHER" id="PTHR43166">
    <property type="entry name" value="AMINO ACID IMPORT ATP-BINDING PROTEIN"/>
    <property type="match status" value="1"/>
</dbReference>
<dbReference type="GO" id="GO:0016887">
    <property type="term" value="F:ATP hydrolysis activity"/>
    <property type="evidence" value="ECO:0007669"/>
    <property type="project" value="InterPro"/>
</dbReference>
<evidence type="ECO:0000256" key="11">
    <source>
        <dbReference type="SAM" id="MobiDB-lite"/>
    </source>
</evidence>
<evidence type="ECO:0000256" key="5">
    <source>
        <dbReference type="ARBA" id="ARBA00022475"/>
    </source>
</evidence>
<feature type="domain" description="ABC transporter" evidence="12">
    <location>
        <begin position="4"/>
        <end position="244"/>
    </location>
</feature>
<evidence type="ECO:0000256" key="9">
    <source>
        <dbReference type="ARBA" id="ARBA00022970"/>
    </source>
</evidence>
<keyword evidence="9" id="KW-0029">Amino-acid transport</keyword>